<dbReference type="EMBL" id="BAABGA010000048">
    <property type="protein sequence ID" value="GAA4459565.1"/>
    <property type="molecule type" value="Genomic_DNA"/>
</dbReference>
<keyword evidence="1" id="KW-0732">Signal</keyword>
<dbReference type="Pfam" id="PF14486">
    <property type="entry name" value="DUF4432"/>
    <property type="match status" value="1"/>
</dbReference>
<accession>A0ABP8N448</accession>
<reference evidence="3" key="1">
    <citation type="journal article" date="2019" name="Int. J. Syst. Evol. Microbiol.">
        <title>The Global Catalogue of Microorganisms (GCM) 10K type strain sequencing project: providing services to taxonomists for standard genome sequencing and annotation.</title>
        <authorList>
            <consortium name="The Broad Institute Genomics Platform"/>
            <consortium name="The Broad Institute Genome Sequencing Center for Infectious Disease"/>
            <person name="Wu L."/>
            <person name="Ma J."/>
        </authorList>
    </citation>
    <scope>NUCLEOTIDE SEQUENCE [LARGE SCALE GENOMIC DNA]</scope>
    <source>
        <strain evidence="3">JCM 17759</strain>
    </source>
</reference>
<dbReference type="Gene3D" id="2.70.98.10">
    <property type="match status" value="1"/>
</dbReference>
<feature type="signal peptide" evidence="1">
    <location>
        <begin position="1"/>
        <end position="23"/>
    </location>
</feature>
<dbReference type="RefSeq" id="WP_345324765.1">
    <property type="nucleotide sequence ID" value="NZ_BAABGA010000048.1"/>
</dbReference>
<proteinExistence type="predicted"/>
<organism evidence="2 3">
    <name type="scientific">Novipirellula rosea</name>
    <dbReference type="NCBI Taxonomy" id="1031540"/>
    <lineage>
        <taxon>Bacteria</taxon>
        <taxon>Pseudomonadati</taxon>
        <taxon>Planctomycetota</taxon>
        <taxon>Planctomycetia</taxon>
        <taxon>Pirellulales</taxon>
        <taxon>Pirellulaceae</taxon>
        <taxon>Novipirellula</taxon>
    </lineage>
</organism>
<comment type="caution">
    <text evidence="2">The sequence shown here is derived from an EMBL/GenBank/DDBJ whole genome shotgun (WGS) entry which is preliminary data.</text>
</comment>
<dbReference type="InterPro" id="IPR014718">
    <property type="entry name" value="GH-type_carb-bd"/>
</dbReference>
<name>A0ABP8N448_9BACT</name>
<sequence>MFHRFHFVLAVLSCSGAATVGLAQDNSDGDHMVVLTDTETNTRTESLRITAKDFADVSPQNQPAWFVEKTTLHGGKQEGCELVTIDNGVLEIVVVPTRGMSVLRVTKKANSNERDSAAVRFGWDSPVKEVVHPQYINLESRGGLGWLEGFNEWMVRCGLEYAGHPGKDAFTNNVGDKVEMDLTLHGKIGNIPASKVTVTVDREAPHRIRLQGIVNERMFYGPKLELITEISVVPGEPTLRITDTLVNHGADEQEFQLINHTNFGAPLLEKNARTVVAAEKIEPMNENAAKSIDHFANYQAPTKGFIEEVYLVYPIADASGRTQAMLVNDAGDQAASVAWNTSQLPYLTIWKNTAAEADGYVTGIEPGTGFPFNRNIERHFGRVPKLAPGQSRSFELEYGFHSGSEAVSKMEAEIRNLQTAPVVLEEKSPTLPSP</sequence>
<keyword evidence="3" id="KW-1185">Reference proteome</keyword>
<evidence type="ECO:0000256" key="1">
    <source>
        <dbReference type="SAM" id="SignalP"/>
    </source>
</evidence>
<dbReference type="Proteomes" id="UP001500840">
    <property type="component" value="Unassembled WGS sequence"/>
</dbReference>
<gene>
    <name evidence="2" type="ORF">GCM10023156_39310</name>
</gene>
<dbReference type="CDD" id="cd09023">
    <property type="entry name" value="Aldose_epim_Ec_c4013"/>
    <property type="match status" value="1"/>
</dbReference>
<dbReference type="InterPro" id="IPR027839">
    <property type="entry name" value="DUF4432"/>
</dbReference>
<evidence type="ECO:0000313" key="3">
    <source>
        <dbReference type="Proteomes" id="UP001500840"/>
    </source>
</evidence>
<evidence type="ECO:0000313" key="2">
    <source>
        <dbReference type="EMBL" id="GAA4459565.1"/>
    </source>
</evidence>
<protein>
    <submittedName>
        <fullName evidence="2">Aldose 1-epimerase family protein</fullName>
    </submittedName>
</protein>
<feature type="chain" id="PRO_5045276314" evidence="1">
    <location>
        <begin position="24"/>
        <end position="434"/>
    </location>
</feature>